<dbReference type="STRING" id="395493.BegalDRAFT_2313"/>
<gene>
    <name evidence="4" type="ORF">BegalDRAFT_2313</name>
</gene>
<feature type="domain" description="Phosphoribosyltransferase" evidence="2">
    <location>
        <begin position="125"/>
        <end position="220"/>
    </location>
</feature>
<dbReference type="Pfam" id="PF00156">
    <property type="entry name" value="Pribosyltran"/>
    <property type="match status" value="1"/>
</dbReference>
<dbReference type="eggNOG" id="COG1040">
    <property type="taxonomic scope" value="Bacteria"/>
</dbReference>
<dbReference type="SUPFAM" id="SSF53271">
    <property type="entry name" value="PRTase-like"/>
    <property type="match status" value="1"/>
</dbReference>
<dbReference type="EMBL" id="JH600070">
    <property type="protein sequence ID" value="EIJ43167.1"/>
    <property type="molecule type" value="Genomic_DNA"/>
</dbReference>
<dbReference type="PANTHER" id="PTHR47505">
    <property type="entry name" value="DNA UTILIZATION PROTEIN YHGH"/>
    <property type="match status" value="1"/>
</dbReference>
<dbReference type="GO" id="GO:0016757">
    <property type="term" value="F:glycosyltransferase activity"/>
    <property type="evidence" value="ECO:0007669"/>
    <property type="project" value="UniProtKB-KW"/>
</dbReference>
<dbReference type="InterPro" id="IPR000836">
    <property type="entry name" value="PRTase_dom"/>
</dbReference>
<evidence type="ECO:0000313" key="5">
    <source>
        <dbReference type="Proteomes" id="UP000005744"/>
    </source>
</evidence>
<dbReference type="Pfam" id="PF18912">
    <property type="entry name" value="DZR_2"/>
    <property type="match status" value="1"/>
</dbReference>
<keyword evidence="4" id="KW-0328">Glycosyltransferase</keyword>
<dbReference type="InterPro" id="IPR051910">
    <property type="entry name" value="ComF/GntX_DNA_util-trans"/>
</dbReference>
<comment type="similarity">
    <text evidence="1">Belongs to the ComF/GntX family.</text>
</comment>
<protein>
    <submittedName>
        <fullName evidence="4">Putative amidophosphoribosyltransferase</fullName>
    </submittedName>
</protein>
<evidence type="ECO:0000259" key="3">
    <source>
        <dbReference type="Pfam" id="PF18912"/>
    </source>
</evidence>
<dbReference type="AlphaFoldDB" id="I3CHS4"/>
<dbReference type="CDD" id="cd06223">
    <property type="entry name" value="PRTases_typeI"/>
    <property type="match status" value="1"/>
</dbReference>
<keyword evidence="5" id="KW-1185">Reference proteome</keyword>
<dbReference type="RefSeq" id="WP_002690122.1">
    <property type="nucleotide sequence ID" value="NZ_JH600070.1"/>
</dbReference>
<proteinExistence type="inferred from homology"/>
<name>I3CHS4_9GAMM</name>
<keyword evidence="4" id="KW-0808">Transferase</keyword>
<dbReference type="InterPro" id="IPR029057">
    <property type="entry name" value="PRTase-like"/>
</dbReference>
<dbReference type="PANTHER" id="PTHR47505:SF1">
    <property type="entry name" value="DNA UTILIZATION PROTEIN YHGH"/>
    <property type="match status" value="1"/>
</dbReference>
<evidence type="ECO:0000256" key="1">
    <source>
        <dbReference type="ARBA" id="ARBA00008007"/>
    </source>
</evidence>
<dbReference type="Proteomes" id="UP000005744">
    <property type="component" value="Unassembled WGS sequence"/>
</dbReference>
<organism evidence="4 5">
    <name type="scientific">Beggiatoa alba B18LD</name>
    <dbReference type="NCBI Taxonomy" id="395493"/>
    <lineage>
        <taxon>Bacteria</taxon>
        <taxon>Pseudomonadati</taxon>
        <taxon>Pseudomonadota</taxon>
        <taxon>Gammaproteobacteria</taxon>
        <taxon>Thiotrichales</taxon>
        <taxon>Thiotrichaceae</taxon>
        <taxon>Beggiatoa</taxon>
    </lineage>
</organism>
<sequence>MYQAFLNWFLPQSCFLCGTENEQAICASCLQALARTEQACLRCGAHLTTPHQVCGHCLRHPPPYQRLQAAFAYTYPTTKLIQAAKFHNNLAVLHFLGQWMARCMLLNNPPDVLIPIPLHPQRLRTRGYNQAVELAKQVSFLTKIPYDDVACIRHKNTSPQTRLSAHLRRENLKDAFSVLYTRPQWQRVCLIDDVVTTGSTVKELAHELRRAGIKQVDVWCCAKA</sequence>
<evidence type="ECO:0000313" key="4">
    <source>
        <dbReference type="EMBL" id="EIJ43167.1"/>
    </source>
</evidence>
<dbReference type="OrthoDB" id="9793412at2"/>
<reference evidence="4 5" key="1">
    <citation type="submission" date="2011-11" db="EMBL/GenBank/DDBJ databases">
        <title>Improved High-Quality Draft sequence of Beggiatoa alba B18lD.</title>
        <authorList>
            <consortium name="US DOE Joint Genome Institute"/>
            <person name="Lucas S."/>
            <person name="Han J."/>
            <person name="Lapidus A."/>
            <person name="Cheng J.-F."/>
            <person name="Goodwin L."/>
            <person name="Pitluck S."/>
            <person name="Peters L."/>
            <person name="Mikhailova N."/>
            <person name="Held B."/>
            <person name="Detter J.C."/>
            <person name="Han C."/>
            <person name="Tapia R."/>
            <person name="Land M."/>
            <person name="Hauser L."/>
            <person name="Kyrpides N."/>
            <person name="Ivanova N."/>
            <person name="Pagani I."/>
            <person name="Samuel K."/>
            <person name="Teske A."/>
            <person name="Mueller J."/>
            <person name="Woyke T."/>
        </authorList>
    </citation>
    <scope>NUCLEOTIDE SEQUENCE [LARGE SCALE GENOMIC DNA]</scope>
    <source>
        <strain evidence="4 5">B18LD</strain>
    </source>
</reference>
<dbReference type="InterPro" id="IPR044005">
    <property type="entry name" value="DZR_2"/>
</dbReference>
<accession>I3CHS4</accession>
<dbReference type="Gene3D" id="3.40.50.2020">
    <property type="match status" value="1"/>
</dbReference>
<dbReference type="HOGENOM" id="CLU_054549_0_0_6"/>
<feature type="domain" description="Double zinc ribbon" evidence="3">
    <location>
        <begin position="5"/>
        <end position="58"/>
    </location>
</feature>
<evidence type="ECO:0000259" key="2">
    <source>
        <dbReference type="Pfam" id="PF00156"/>
    </source>
</evidence>